<dbReference type="InterPro" id="IPR046371">
    <property type="entry name" value="Bcl-2_BH1-3"/>
</dbReference>
<dbReference type="GO" id="GO:0005783">
    <property type="term" value="C:endoplasmic reticulum"/>
    <property type="evidence" value="ECO:0007669"/>
    <property type="project" value="GOC"/>
</dbReference>
<dbReference type="GO" id="GO:0032469">
    <property type="term" value="P:endoplasmic reticulum calcium ion homeostasis"/>
    <property type="evidence" value="ECO:0007669"/>
    <property type="project" value="UniProtKB-ARBA"/>
</dbReference>
<dbReference type="GO" id="GO:0051400">
    <property type="term" value="F:BH domain binding"/>
    <property type="evidence" value="ECO:0007669"/>
    <property type="project" value="TreeGrafter"/>
</dbReference>
<dbReference type="GO" id="GO:0097145">
    <property type="term" value="C:BAK complex"/>
    <property type="evidence" value="ECO:0007669"/>
    <property type="project" value="UniProtKB-ARBA"/>
</dbReference>
<dbReference type="GO" id="GO:0043065">
    <property type="term" value="P:positive regulation of apoptotic process"/>
    <property type="evidence" value="ECO:0007669"/>
    <property type="project" value="UniProtKB-ARBA"/>
</dbReference>
<dbReference type="Pfam" id="PF00452">
    <property type="entry name" value="Bcl-2"/>
    <property type="match status" value="1"/>
</dbReference>
<feature type="domain" description="Bcl-2 Bcl-2 homology region 1-3" evidence="15">
    <location>
        <begin position="73"/>
        <end position="171"/>
    </location>
</feature>
<dbReference type="PANTHER" id="PTHR11256">
    <property type="entry name" value="BCL-2 RELATED"/>
    <property type="match status" value="1"/>
</dbReference>
<organism evidence="16">
    <name type="scientific">Paracentrotus lividus</name>
    <name type="common">Common sea urchin</name>
    <dbReference type="NCBI Taxonomy" id="7656"/>
    <lineage>
        <taxon>Eukaryota</taxon>
        <taxon>Metazoa</taxon>
        <taxon>Echinodermata</taxon>
        <taxon>Eleutherozoa</taxon>
        <taxon>Echinozoa</taxon>
        <taxon>Echinoidea</taxon>
        <taxon>Euechinoidea</taxon>
        <taxon>Echinacea</taxon>
        <taxon>Camarodonta</taxon>
        <taxon>Echinidea</taxon>
        <taxon>Echinidae</taxon>
        <taxon>Paracentrotus</taxon>
    </lineage>
</organism>
<reference evidence="16" key="1">
    <citation type="submission" date="2024-06" db="EMBL/GenBank/DDBJ databases">
        <authorList>
            <person name="Popgeorgiev N."/>
            <person name="Cormier P."/>
            <person name="Morales J."/>
        </authorList>
    </citation>
    <scope>NUCLEOTIDE SEQUENCE</scope>
    <source>
        <tissue evidence="16">Eggs</tissue>
    </source>
</reference>
<name>A0AAU7NIH3_PARLI</name>
<evidence type="ECO:0000256" key="9">
    <source>
        <dbReference type="ARBA" id="ARBA00022990"/>
    </source>
</evidence>
<dbReference type="GO" id="GO:0051049">
    <property type="term" value="P:regulation of transport"/>
    <property type="evidence" value="ECO:0007669"/>
    <property type="project" value="UniProtKB-ARBA"/>
</dbReference>
<dbReference type="PROSITE" id="PS50062">
    <property type="entry name" value="BCL2_FAMILY"/>
    <property type="match status" value="1"/>
</dbReference>
<dbReference type="GO" id="GO:0015288">
    <property type="term" value="F:porin activity"/>
    <property type="evidence" value="ECO:0007669"/>
    <property type="project" value="TreeGrafter"/>
</dbReference>
<protein>
    <recommendedName>
        <fullName evidence="12">Bcl-2 homologous antagonist/killer</fullName>
    </recommendedName>
    <alternativeName>
        <fullName evidence="13">Apoptosis regulator BAK</fullName>
    </alternativeName>
</protein>
<dbReference type="SUPFAM" id="SSF56854">
    <property type="entry name" value="Bcl-2 inhibitors of programmed cell death"/>
    <property type="match status" value="1"/>
</dbReference>
<dbReference type="GO" id="GO:0034644">
    <property type="term" value="P:cellular response to UV"/>
    <property type="evidence" value="ECO:0007669"/>
    <property type="project" value="UniProtKB-ARBA"/>
</dbReference>
<evidence type="ECO:0000256" key="11">
    <source>
        <dbReference type="ARBA" id="ARBA00023136"/>
    </source>
</evidence>
<dbReference type="PANTHER" id="PTHR11256:SF41">
    <property type="entry name" value="BCL-2 HOMOLOGOUS ANTAGONIST_KILLER"/>
    <property type="match status" value="1"/>
</dbReference>
<evidence type="ECO:0000256" key="8">
    <source>
        <dbReference type="ARBA" id="ARBA00022989"/>
    </source>
</evidence>
<dbReference type="InterPro" id="IPR036834">
    <property type="entry name" value="Bcl-2-like_sf"/>
</dbReference>
<keyword evidence="8 14" id="KW-1133">Transmembrane helix</keyword>
<keyword evidence="11 14" id="KW-0472">Membrane</keyword>
<evidence type="ECO:0000256" key="12">
    <source>
        <dbReference type="ARBA" id="ARBA00067978"/>
    </source>
</evidence>
<dbReference type="GO" id="GO:0042802">
    <property type="term" value="F:identical protein binding"/>
    <property type="evidence" value="ECO:0007669"/>
    <property type="project" value="UniProtKB-ARBA"/>
</dbReference>
<evidence type="ECO:0000256" key="10">
    <source>
        <dbReference type="ARBA" id="ARBA00023128"/>
    </source>
</evidence>
<keyword evidence="3 14" id="KW-0812">Transmembrane</keyword>
<dbReference type="GO" id="GO:0005741">
    <property type="term" value="C:mitochondrial outer membrane"/>
    <property type="evidence" value="ECO:0007669"/>
    <property type="project" value="UniProtKB-SubCell"/>
</dbReference>
<keyword evidence="4" id="KW-0053">Apoptosis</keyword>
<evidence type="ECO:0000256" key="5">
    <source>
        <dbReference type="ARBA" id="ARBA00022723"/>
    </source>
</evidence>
<dbReference type="InterPro" id="IPR026298">
    <property type="entry name" value="Bcl-2_fam"/>
</dbReference>
<comment type="similarity">
    <text evidence="2">Belongs to the Bcl-2 family.</text>
</comment>
<evidence type="ECO:0000259" key="15">
    <source>
        <dbReference type="SMART" id="SM00337"/>
    </source>
</evidence>
<dbReference type="FunFam" id="1.10.437.10:FF:000007">
    <property type="entry name" value="bcl-2 homologous antagonist/killer"/>
    <property type="match status" value="1"/>
</dbReference>
<gene>
    <name evidence="16" type="primary">bcl2L3</name>
</gene>
<evidence type="ECO:0000256" key="13">
    <source>
        <dbReference type="ARBA" id="ARBA00083617"/>
    </source>
</evidence>
<keyword evidence="10" id="KW-0496">Mitochondrion</keyword>
<dbReference type="CDD" id="cd06845">
    <property type="entry name" value="Bcl-2_like"/>
    <property type="match status" value="1"/>
</dbReference>
<dbReference type="GO" id="GO:0051649">
    <property type="term" value="P:establishment of localization in cell"/>
    <property type="evidence" value="ECO:0007669"/>
    <property type="project" value="UniProtKB-ARBA"/>
</dbReference>
<keyword evidence="9" id="KW-0007">Acetylation</keyword>
<evidence type="ECO:0000256" key="2">
    <source>
        <dbReference type="ARBA" id="ARBA00009458"/>
    </source>
</evidence>
<evidence type="ECO:0000256" key="14">
    <source>
        <dbReference type="SAM" id="Phobius"/>
    </source>
</evidence>
<sequence length="207" mass="23230">MSTSTVTQTVQEDTEEVVIEQTESIVRNFFHQRLTMDMQDQSNDINISTPRIPELQNFTADPLCPTSRVGRRLAQIGDQIDAQYEGEFRQMIRTLNITPSTAYQAFAGVARRLFVKGINWGRIAALLMFGYRIAKDVMINVGEFVTKIIKSLVRFIIQERIATWIAQQGGWISALNFRLESPGVGFAAIAGISALAIVCAIVWSRSR</sequence>
<proteinExistence type="evidence at transcript level"/>
<keyword evidence="5" id="KW-0479">Metal-binding</keyword>
<dbReference type="GO" id="GO:0070059">
    <property type="term" value="P:intrinsic apoptotic signaling pathway in response to endoplasmic reticulum stress"/>
    <property type="evidence" value="ECO:0007669"/>
    <property type="project" value="UniProtKB-ARBA"/>
</dbReference>
<dbReference type="InterPro" id="IPR002475">
    <property type="entry name" value="Bcl2-like"/>
</dbReference>
<dbReference type="GO" id="GO:0008630">
    <property type="term" value="P:intrinsic apoptotic signaling pathway in response to DNA damage"/>
    <property type="evidence" value="ECO:0007669"/>
    <property type="project" value="TreeGrafter"/>
</dbReference>
<evidence type="ECO:0000313" key="16">
    <source>
        <dbReference type="EMBL" id="XBR31984.1"/>
    </source>
</evidence>
<comment type="subcellular location">
    <subcellularLocation>
        <location evidence="1">Mitochondrion outer membrane</location>
        <topology evidence="1">Single-pass membrane protein</topology>
    </subcellularLocation>
</comment>
<evidence type="ECO:0000256" key="6">
    <source>
        <dbReference type="ARBA" id="ARBA00022787"/>
    </source>
</evidence>
<accession>A0AAU7NIH3</accession>
<keyword evidence="7" id="KW-0862">Zinc</keyword>
<dbReference type="GO" id="GO:0001836">
    <property type="term" value="P:release of cytochrome c from mitochondria"/>
    <property type="evidence" value="ECO:0007669"/>
    <property type="project" value="TreeGrafter"/>
</dbReference>
<dbReference type="SMART" id="SM00337">
    <property type="entry name" value="BCL"/>
    <property type="match status" value="1"/>
</dbReference>
<evidence type="ECO:0000256" key="1">
    <source>
        <dbReference type="ARBA" id="ARBA00004572"/>
    </source>
</evidence>
<dbReference type="GO" id="GO:0034220">
    <property type="term" value="P:monoatomic ion transmembrane transport"/>
    <property type="evidence" value="ECO:0007669"/>
    <property type="project" value="UniProtKB-ARBA"/>
</dbReference>
<dbReference type="GO" id="GO:0046872">
    <property type="term" value="F:metal ion binding"/>
    <property type="evidence" value="ECO:0007669"/>
    <property type="project" value="UniProtKB-KW"/>
</dbReference>
<dbReference type="PRINTS" id="PR01862">
    <property type="entry name" value="BCL2FAMILY"/>
</dbReference>
<dbReference type="GO" id="GO:0097192">
    <property type="term" value="P:extrinsic apoptotic signaling pathway in absence of ligand"/>
    <property type="evidence" value="ECO:0007669"/>
    <property type="project" value="TreeGrafter"/>
</dbReference>
<evidence type="ECO:0000256" key="3">
    <source>
        <dbReference type="ARBA" id="ARBA00022692"/>
    </source>
</evidence>
<evidence type="ECO:0000256" key="4">
    <source>
        <dbReference type="ARBA" id="ARBA00022703"/>
    </source>
</evidence>
<feature type="transmembrane region" description="Helical" evidence="14">
    <location>
        <begin position="183"/>
        <end position="203"/>
    </location>
</feature>
<evidence type="ECO:0000256" key="7">
    <source>
        <dbReference type="ARBA" id="ARBA00022833"/>
    </source>
</evidence>
<keyword evidence="6" id="KW-1000">Mitochondrion outer membrane</keyword>
<dbReference type="AlphaFoldDB" id="A0AAU7NIH3"/>
<dbReference type="Gene3D" id="1.10.437.10">
    <property type="entry name" value="Blc2-like"/>
    <property type="match status" value="1"/>
</dbReference>
<dbReference type="EMBL" id="PP890016">
    <property type="protein sequence ID" value="XBR31984.1"/>
    <property type="molecule type" value="mRNA"/>
</dbReference>